<keyword evidence="2" id="KW-0689">Ribosomal protein</keyword>
<proteinExistence type="predicted"/>
<protein>
    <submittedName>
        <fullName evidence="2">Ribosomal protein L7Ae</fullName>
    </submittedName>
</protein>
<dbReference type="SUPFAM" id="SSF55315">
    <property type="entry name" value="L30e-like"/>
    <property type="match status" value="1"/>
</dbReference>
<dbReference type="OrthoDB" id="9794863at2"/>
<dbReference type="InterPro" id="IPR029064">
    <property type="entry name" value="Ribosomal_eL30-like_sf"/>
</dbReference>
<reference evidence="2 3" key="1">
    <citation type="submission" date="2016-11" db="EMBL/GenBank/DDBJ databases">
        <authorList>
            <person name="Jaros S."/>
            <person name="Januszkiewicz K."/>
            <person name="Wedrychowicz H."/>
        </authorList>
    </citation>
    <scope>NUCLEOTIDE SEQUENCE [LARGE SCALE GENOMIC DNA]</scope>
    <source>
        <strain evidence="2 3">DSM 14214</strain>
    </source>
</reference>
<dbReference type="GeneID" id="78175735"/>
<dbReference type="Pfam" id="PF01248">
    <property type="entry name" value="Ribosomal_L7Ae"/>
    <property type="match status" value="1"/>
</dbReference>
<name>A0A1M6QW31_9FIRM</name>
<dbReference type="Gene3D" id="3.30.1330.30">
    <property type="match status" value="1"/>
</dbReference>
<keyword evidence="2" id="KW-0687">Ribonucleoprotein</keyword>
<dbReference type="GO" id="GO:0005840">
    <property type="term" value="C:ribosome"/>
    <property type="evidence" value="ECO:0007669"/>
    <property type="project" value="UniProtKB-KW"/>
</dbReference>
<dbReference type="Proteomes" id="UP000183975">
    <property type="component" value="Unassembled WGS sequence"/>
</dbReference>
<dbReference type="InterPro" id="IPR004038">
    <property type="entry name" value="Ribosomal_eL8/eL30/eS12/Gad45"/>
</dbReference>
<evidence type="ECO:0000313" key="3">
    <source>
        <dbReference type="Proteomes" id="UP000183975"/>
    </source>
</evidence>
<dbReference type="AlphaFoldDB" id="A0A1M6QW31"/>
<feature type="domain" description="Ribosomal protein eL8/eL30/eS12/Gadd45" evidence="1">
    <location>
        <begin position="3"/>
        <end position="92"/>
    </location>
</feature>
<organism evidence="2 3">
    <name type="scientific">Anaerotignum lactatifermentans DSM 14214</name>
    <dbReference type="NCBI Taxonomy" id="1121323"/>
    <lineage>
        <taxon>Bacteria</taxon>
        <taxon>Bacillati</taxon>
        <taxon>Bacillota</taxon>
        <taxon>Clostridia</taxon>
        <taxon>Lachnospirales</taxon>
        <taxon>Anaerotignaceae</taxon>
        <taxon>Anaerotignum</taxon>
    </lineage>
</organism>
<keyword evidence="3" id="KW-1185">Reference proteome</keyword>
<gene>
    <name evidence="2" type="ORF">SAMN02745138_01423</name>
</gene>
<dbReference type="RefSeq" id="WP_072850466.1">
    <property type="nucleotide sequence ID" value="NZ_FRAH01000020.1"/>
</dbReference>
<dbReference type="EMBL" id="FRAH01000020">
    <property type="protein sequence ID" value="SHK24405.1"/>
    <property type="molecule type" value="Genomic_DNA"/>
</dbReference>
<sequence>MRKFYSLLGLCKRANKVAGGEVAAEEAIRGKKACLVIVAGDASANTKKKFHNSASFYEVPILELGTKADLGRAVGEEIRAVLVVTEAGFAAKLQQLAQTAENAE</sequence>
<accession>A0A1M6QW31</accession>
<evidence type="ECO:0000259" key="1">
    <source>
        <dbReference type="Pfam" id="PF01248"/>
    </source>
</evidence>
<evidence type="ECO:0000313" key="2">
    <source>
        <dbReference type="EMBL" id="SHK24405.1"/>
    </source>
</evidence>